<organism evidence="1 2">
    <name type="scientific">Streptococcus parasanguinis</name>
    <dbReference type="NCBI Taxonomy" id="1318"/>
    <lineage>
        <taxon>Bacteria</taxon>
        <taxon>Bacillati</taxon>
        <taxon>Bacillota</taxon>
        <taxon>Bacilli</taxon>
        <taxon>Lactobacillales</taxon>
        <taxon>Streptococcaceae</taxon>
        <taxon>Streptococcus</taxon>
    </lineage>
</organism>
<evidence type="ECO:0000313" key="2">
    <source>
        <dbReference type="Proteomes" id="UP000285725"/>
    </source>
</evidence>
<dbReference type="GO" id="GO:0016740">
    <property type="term" value="F:transferase activity"/>
    <property type="evidence" value="ECO:0007669"/>
    <property type="project" value="UniProtKB-KW"/>
</dbReference>
<reference evidence="1 2" key="1">
    <citation type="submission" date="2018-08" db="EMBL/GenBank/DDBJ databases">
        <title>A genome reference for cultivated species of the human gut microbiota.</title>
        <authorList>
            <person name="Zou Y."/>
            <person name="Xue W."/>
            <person name="Luo G."/>
        </authorList>
    </citation>
    <scope>NUCLEOTIDE SEQUENCE [LARGE SCALE GENOMIC DNA]</scope>
    <source>
        <strain evidence="1 2">AF30-12BH</strain>
    </source>
</reference>
<dbReference type="EMBL" id="QRQU01000001">
    <property type="protein sequence ID" value="RHN27548.1"/>
    <property type="molecule type" value="Genomic_DNA"/>
</dbReference>
<dbReference type="AlphaFoldDB" id="A0AAE8DIG8"/>
<dbReference type="Proteomes" id="UP000285725">
    <property type="component" value="Unassembled WGS sequence"/>
</dbReference>
<proteinExistence type="predicted"/>
<name>A0AAE8DIG8_STRPA</name>
<accession>A0AAE8DIG8</accession>
<protein>
    <submittedName>
        <fullName evidence="1">Sugar transferase</fullName>
    </submittedName>
</protein>
<keyword evidence="1" id="KW-0808">Transferase</keyword>
<gene>
    <name evidence="1" type="ORF">DWZ19_02810</name>
</gene>
<sequence>MMVFSFLFVVLTLPRISLLVNVFLKIVEKTGLLKMDSQKKKPRSSLSFSLLIC</sequence>
<comment type="caution">
    <text evidence="1">The sequence shown here is derived from an EMBL/GenBank/DDBJ whole genome shotgun (WGS) entry which is preliminary data.</text>
</comment>
<evidence type="ECO:0000313" key="1">
    <source>
        <dbReference type="EMBL" id="RHN27548.1"/>
    </source>
</evidence>